<accession>A0AAW3BK39</accession>
<reference evidence="1" key="1">
    <citation type="submission" date="2024-02" db="EMBL/GenBank/DDBJ databases">
        <title>FIRST GENOME SEQUENCES OF Leishmania (Viannia) shawi, Leishmania (Viannia) lindenbergi AND Leishmania (Viannia) utingensis.</title>
        <authorList>
            <person name="Resadore F."/>
            <person name="Custodio M.G.F."/>
            <person name="Boite M.C."/>
            <person name="Cupolillo E."/>
            <person name="Ferreira G.E.M."/>
        </authorList>
    </citation>
    <scope>NUCLEOTIDE SEQUENCE</scope>
    <source>
        <strain evidence="1">MHOM/BR/2013/18 LTA MLF</strain>
    </source>
</reference>
<name>A0AAW3BK39_9TRYP</name>
<sequence length="403" mass="43058">MPAPPLWVWMLVDCQNQPHPEFLSSWPNQSSLTLWSSRSAATSYASRSTSSDLVYRAVWSTGALHVKAVTRGGGNVGDAELEVVSAIAADLLDIGELDIVVQASNGPIWALSHSSVTPASSSSSSTSPFRSISIINVGAAASPVAPSTQPRRRLLCRWSSRCPNVPQLTVVPDVLCTLANPHVAQAALAFVNTQDQLVLLFRIVGMPIPSTLQWSPSYATRALVDEHSSTTHRSVLPFPILLADVNEDCAAELLLAVRDTQRQRCEVRMFSQSGMTAPAATSPSSVFVSSLLLQQLAEDAGERYGETFTFAEMSGDGLPELLLSVQLANSTACCSAADTTDVTETCTPYHAIRVFYPIRALGVGGGPSCGPPESSDERHLAYTVTQRELFVLKGGVVWSGTVE</sequence>
<dbReference type="PANTHER" id="PTHR13412">
    <property type="entry name" value="T-CELL IMMUNOMODULATORY PROTEIN HOMOLOG"/>
    <property type="match status" value="1"/>
</dbReference>
<protein>
    <submittedName>
        <fullName evidence="1">Uncharacterized protein</fullName>
    </submittedName>
</protein>
<dbReference type="InterPro" id="IPR024881">
    <property type="entry name" value="Tip"/>
</dbReference>
<dbReference type="Proteomes" id="UP001500493">
    <property type="component" value="Unassembled WGS sequence"/>
</dbReference>
<comment type="caution">
    <text evidence="1">The sequence shown here is derived from an EMBL/GenBank/DDBJ whole genome shotgun (WGS) entry which is preliminary data.</text>
</comment>
<dbReference type="PANTHER" id="PTHR13412:SF0">
    <property type="entry name" value="T-CELL IMMUNOMODULATORY PROTEIN"/>
    <property type="match status" value="1"/>
</dbReference>
<dbReference type="AlphaFoldDB" id="A0AAW3BK39"/>
<proteinExistence type="predicted"/>
<dbReference type="GO" id="GO:0005886">
    <property type="term" value="C:plasma membrane"/>
    <property type="evidence" value="ECO:0007669"/>
    <property type="project" value="TreeGrafter"/>
</dbReference>
<dbReference type="EMBL" id="JBAMZJ010000030">
    <property type="protein sequence ID" value="KAL0522657.1"/>
    <property type="molecule type" value="Genomic_DNA"/>
</dbReference>
<organism evidence="1 2">
    <name type="scientific">Leishmania shawi</name>
    <dbReference type="NCBI Taxonomy" id="5680"/>
    <lineage>
        <taxon>Eukaryota</taxon>
        <taxon>Discoba</taxon>
        <taxon>Euglenozoa</taxon>
        <taxon>Kinetoplastea</taxon>
        <taxon>Metakinetoplastina</taxon>
        <taxon>Trypanosomatida</taxon>
        <taxon>Trypanosomatidae</taxon>
        <taxon>Leishmaniinae</taxon>
        <taxon>Leishmania</taxon>
        <taxon>Leishmania guyanensis species complex</taxon>
    </lineage>
</organism>
<evidence type="ECO:0000313" key="1">
    <source>
        <dbReference type="EMBL" id="KAL0522657.1"/>
    </source>
</evidence>
<evidence type="ECO:0000313" key="2">
    <source>
        <dbReference type="Proteomes" id="UP001500493"/>
    </source>
</evidence>
<gene>
    <name evidence="1" type="ORF">Q4I32_005457</name>
</gene>